<name>A0ABR3AW90_PHYBL</name>
<proteinExistence type="predicted"/>
<keyword evidence="2" id="KW-1185">Reference proteome</keyword>
<dbReference type="Proteomes" id="UP001448207">
    <property type="component" value="Unassembled WGS sequence"/>
</dbReference>
<protein>
    <recommendedName>
        <fullName evidence="3">Homeodomain-like DNA binding domain-containing transcription factor</fullName>
    </recommendedName>
</protein>
<evidence type="ECO:0008006" key="3">
    <source>
        <dbReference type="Google" id="ProtNLM"/>
    </source>
</evidence>
<comment type="caution">
    <text evidence="1">The sequence shown here is derived from an EMBL/GenBank/DDBJ whole genome shotgun (WGS) entry which is preliminary data.</text>
</comment>
<gene>
    <name evidence="1" type="ORF">J3Q64DRAFT_1836373</name>
</gene>
<sequence length="346" mass="38000">MNNFISNSPYENNIVYAAIACNIMPNNSTGLALVIYTPTMRPAGSHVDGNVANPVLARLATLHAQMKSLTDQIASMATGITKSNDTTTRLQETVANIVSGQTVVQNTASRYNVTSGVEAVTGLSSLMEDDYVPGKRHPAILNFSSSDQRKVVANAAKSGWVFTSYFTGGYNHGLALALTAYLRSQPQSAGILTSDLACMVKNHFCNQVCESCRMPSSANRKRTASRRHQRGLLLFCQRSMAYLENKEAIDMVTKRDNCAHVLQKAVMSDDETDDEATRSASSKRLKVHRPSWRSDELQMLLESPDDYAVTKGQQRSLKLIPCTRVTCDADVLNDLKVPLAQWTIKD</sequence>
<dbReference type="EMBL" id="JBCLYO010000013">
    <property type="protein sequence ID" value="KAL0083831.1"/>
    <property type="molecule type" value="Genomic_DNA"/>
</dbReference>
<reference evidence="1 2" key="1">
    <citation type="submission" date="2024-04" db="EMBL/GenBank/DDBJ databases">
        <title>Symmetric and asymmetric DNA N6-adenine methylation regulates different biological responses in Mucorales.</title>
        <authorList>
            <consortium name="Lawrence Berkeley National Laboratory"/>
            <person name="Lax C."/>
            <person name="Mondo S.J."/>
            <person name="Osorio-Concepcion M."/>
            <person name="Muszewska A."/>
            <person name="Corrochano-Luque M."/>
            <person name="Gutierrez G."/>
            <person name="Riley R."/>
            <person name="Lipzen A."/>
            <person name="Guo J."/>
            <person name="Hundley H."/>
            <person name="Amirebrahimi M."/>
            <person name="Ng V."/>
            <person name="Lorenzo-Gutierrez D."/>
            <person name="Binder U."/>
            <person name="Yang J."/>
            <person name="Song Y."/>
            <person name="Canovas D."/>
            <person name="Navarro E."/>
            <person name="Freitag M."/>
            <person name="Gabaldon T."/>
            <person name="Grigoriev I.V."/>
            <person name="Corrochano L.M."/>
            <person name="Nicolas F.E."/>
            <person name="Garre V."/>
        </authorList>
    </citation>
    <scope>NUCLEOTIDE SEQUENCE [LARGE SCALE GENOMIC DNA]</scope>
    <source>
        <strain evidence="1 2">L51</strain>
    </source>
</reference>
<evidence type="ECO:0000313" key="1">
    <source>
        <dbReference type="EMBL" id="KAL0083831.1"/>
    </source>
</evidence>
<organism evidence="1 2">
    <name type="scientific">Phycomyces blakesleeanus</name>
    <dbReference type="NCBI Taxonomy" id="4837"/>
    <lineage>
        <taxon>Eukaryota</taxon>
        <taxon>Fungi</taxon>
        <taxon>Fungi incertae sedis</taxon>
        <taxon>Mucoromycota</taxon>
        <taxon>Mucoromycotina</taxon>
        <taxon>Mucoromycetes</taxon>
        <taxon>Mucorales</taxon>
        <taxon>Phycomycetaceae</taxon>
        <taxon>Phycomyces</taxon>
    </lineage>
</organism>
<accession>A0ABR3AW90</accession>
<evidence type="ECO:0000313" key="2">
    <source>
        <dbReference type="Proteomes" id="UP001448207"/>
    </source>
</evidence>